<gene>
    <name evidence="6" type="primary">LOC108732460</name>
</gene>
<dbReference type="GO" id="GO:0070301">
    <property type="term" value="P:cellular response to hydrogen peroxide"/>
    <property type="evidence" value="ECO:0007669"/>
    <property type="project" value="TreeGrafter"/>
</dbReference>
<keyword evidence="5" id="KW-1185">Reference proteome</keyword>
<dbReference type="GeneID" id="108732460"/>
<evidence type="ECO:0000313" key="5">
    <source>
        <dbReference type="Proteomes" id="UP000192223"/>
    </source>
</evidence>
<dbReference type="InParanoid" id="A0A7F5RLA8"/>
<keyword evidence="2" id="KW-0597">Phosphoprotein</keyword>
<dbReference type="AlphaFoldDB" id="A0A7F5RLA8"/>
<evidence type="ECO:0000313" key="6">
    <source>
        <dbReference type="RefSeq" id="XP_025836809.1"/>
    </source>
</evidence>
<evidence type="ECO:0000256" key="4">
    <source>
        <dbReference type="ARBA" id="ARBA00031405"/>
    </source>
</evidence>
<evidence type="ECO:0000256" key="2">
    <source>
        <dbReference type="ARBA" id="ARBA00022553"/>
    </source>
</evidence>
<accession>A0A7F5RLA8</accession>
<evidence type="ECO:0000256" key="3">
    <source>
        <dbReference type="ARBA" id="ARBA00029721"/>
    </source>
</evidence>
<sequence>MSEEDALLTQSLKKLKIESFNVNRLPLNSKSENGALDINTPMLRRRYKSLSNLEKCVCGKNNFLHVKPLPFKKSTAKNKLIRDPILNFVKYSNDKSRCDLETKCGTDKTFGECSMSKEQDFKSLVQACKRISLSYKTANYVQGYSTKSFRQHRLTKTKIEKAEEPHLSNTCAHQARLNMSPPCDVSIDELASYFETFVHIPKKMSVMAEMMYI</sequence>
<dbReference type="KEGG" id="apln:108732460"/>
<reference evidence="6" key="1">
    <citation type="submission" date="2025-08" db="UniProtKB">
        <authorList>
            <consortium name="RefSeq"/>
        </authorList>
    </citation>
    <scope>IDENTIFICATION</scope>
    <source>
        <tissue evidence="6">Entire body</tissue>
    </source>
</reference>
<dbReference type="RefSeq" id="XP_025836809.1">
    <property type="nucleotide sequence ID" value="XM_025981024.1"/>
</dbReference>
<proteinExistence type="predicted"/>
<name>A0A7F5RLA8_AGRPL</name>
<dbReference type="OrthoDB" id="10045817at2759"/>
<dbReference type="PANTHER" id="PTHR31383:SF2">
    <property type="entry name" value="OXIDATIVE STRESS-RESPONSIVE SERINE-RICH PROTEIN 1"/>
    <property type="match status" value="1"/>
</dbReference>
<evidence type="ECO:0000256" key="1">
    <source>
        <dbReference type="ARBA" id="ARBA00015005"/>
    </source>
</evidence>
<dbReference type="Proteomes" id="UP000192223">
    <property type="component" value="Unplaced"/>
</dbReference>
<dbReference type="PANTHER" id="PTHR31383">
    <property type="entry name" value="OXIDATIVE STRESS-RESPONSE SERINE-RICH PROTEIN 1"/>
    <property type="match status" value="1"/>
</dbReference>
<dbReference type="InterPro" id="IPR008494">
    <property type="entry name" value="DUF776"/>
</dbReference>
<protein>
    <recommendedName>
        <fullName evidence="1">Oxidative stress-responsive serine-rich protein 1</fullName>
    </recommendedName>
    <alternativeName>
        <fullName evidence="4">Oxidative stress-responsive protein 1</fullName>
    </alternativeName>
    <alternativeName>
        <fullName evidence="3">Peroxide-inducible transcript 1 protein</fullName>
    </alternativeName>
</protein>
<organism evidence="5 6">
    <name type="scientific">Agrilus planipennis</name>
    <name type="common">Emerald ash borer</name>
    <name type="synonym">Agrilus marcopoli</name>
    <dbReference type="NCBI Taxonomy" id="224129"/>
    <lineage>
        <taxon>Eukaryota</taxon>
        <taxon>Metazoa</taxon>
        <taxon>Ecdysozoa</taxon>
        <taxon>Arthropoda</taxon>
        <taxon>Hexapoda</taxon>
        <taxon>Insecta</taxon>
        <taxon>Pterygota</taxon>
        <taxon>Neoptera</taxon>
        <taxon>Endopterygota</taxon>
        <taxon>Coleoptera</taxon>
        <taxon>Polyphaga</taxon>
        <taxon>Elateriformia</taxon>
        <taxon>Buprestoidea</taxon>
        <taxon>Buprestidae</taxon>
        <taxon>Agrilinae</taxon>
        <taxon>Agrilus</taxon>
    </lineage>
</organism>